<gene>
    <name evidence="1" type="ORF">M23134_04503</name>
</gene>
<proteinExistence type="predicted"/>
<dbReference type="EMBL" id="AAWS01000050">
    <property type="protein sequence ID" value="EAY25322.1"/>
    <property type="molecule type" value="Genomic_DNA"/>
</dbReference>
<reference evidence="1 2" key="1">
    <citation type="submission" date="2007-01" db="EMBL/GenBank/DDBJ databases">
        <authorList>
            <person name="Haygood M."/>
            <person name="Podell S."/>
            <person name="Anderson C."/>
            <person name="Hopkinson B."/>
            <person name="Roe K."/>
            <person name="Barbeau K."/>
            <person name="Gaasterland T."/>
            <person name="Ferriera S."/>
            <person name="Johnson J."/>
            <person name="Kravitz S."/>
            <person name="Beeson K."/>
            <person name="Sutton G."/>
            <person name="Rogers Y.-H."/>
            <person name="Friedman R."/>
            <person name="Frazier M."/>
            <person name="Venter J.C."/>
        </authorList>
    </citation>
    <scope>NUCLEOTIDE SEQUENCE [LARGE SCALE GENOMIC DNA]</scope>
    <source>
        <strain evidence="1 2">ATCC 23134</strain>
    </source>
</reference>
<accession>A1ZW84</accession>
<keyword evidence="2" id="KW-1185">Reference proteome</keyword>
<evidence type="ECO:0000313" key="2">
    <source>
        <dbReference type="Proteomes" id="UP000004095"/>
    </source>
</evidence>
<comment type="caution">
    <text evidence="1">The sequence shown here is derived from an EMBL/GenBank/DDBJ whole genome shotgun (WGS) entry which is preliminary data.</text>
</comment>
<organism evidence="1 2">
    <name type="scientific">Microscilla marina ATCC 23134</name>
    <dbReference type="NCBI Taxonomy" id="313606"/>
    <lineage>
        <taxon>Bacteria</taxon>
        <taxon>Pseudomonadati</taxon>
        <taxon>Bacteroidota</taxon>
        <taxon>Cytophagia</taxon>
        <taxon>Cytophagales</taxon>
        <taxon>Microscillaceae</taxon>
        <taxon>Microscilla</taxon>
    </lineage>
</organism>
<evidence type="ECO:0000313" key="1">
    <source>
        <dbReference type="EMBL" id="EAY25322.1"/>
    </source>
</evidence>
<protein>
    <submittedName>
        <fullName evidence="1">Uncharacterized protein</fullName>
    </submittedName>
</protein>
<name>A1ZW84_MICM2</name>
<sequence>MIDNVKGSTGEGGHELASNVVAGDNVRWSIVAVSPSDQIDITGFTCLQHPNGPDGKSCEGAFGRNGIMNTPRQNAGTNRVYWESTVQSRDFQDDHYFQYSVSFRANGHTYTYDPFLKVVRQHELVA</sequence>
<dbReference type="Proteomes" id="UP000004095">
    <property type="component" value="Unassembled WGS sequence"/>
</dbReference>
<dbReference type="AlphaFoldDB" id="A1ZW84"/>